<organism evidence="2">
    <name type="scientific">Tupanvirus deep ocean</name>
    <dbReference type="NCBI Taxonomy" id="2126984"/>
    <lineage>
        <taxon>Viruses</taxon>
        <taxon>Varidnaviria</taxon>
        <taxon>Bamfordvirae</taxon>
        <taxon>Nucleocytoviricota</taxon>
        <taxon>Megaviricetes</taxon>
        <taxon>Imitervirales</taxon>
        <taxon>Mimiviridae</taxon>
        <taxon>Megamimivirinae</taxon>
        <taxon>Tupanvirus</taxon>
        <taxon>Tupanvirus altamarinense</taxon>
    </lineage>
</organism>
<keyword evidence="1" id="KW-0812">Transmembrane</keyword>
<name>A0A6N1NJ73_9VIRU</name>
<reference evidence="2" key="1">
    <citation type="submission" date="2017-06" db="EMBL/GenBank/DDBJ databases">
        <authorList>
            <person name="Assis F.L."/>
            <person name="Abrahao J.S."/>
            <person name="Silva L."/>
            <person name="Khalil J.B."/>
            <person name="Rodrigues R."/>
            <person name="Silva L.S."/>
            <person name="Boratto P."/>
            <person name="Andrade M."/>
            <person name="Kroon E.G."/>
            <person name="Ribeiro B."/>
            <person name="Bergier I."/>
            <person name="Seligmann H."/>
            <person name="Ghigo E."/>
            <person name="Colson P."/>
            <person name="Levasseur A."/>
            <person name="Raoult D."/>
            <person name="Scola B.L."/>
        </authorList>
    </citation>
    <scope>NUCLEOTIDE SEQUENCE</scope>
    <source>
        <strain evidence="2">Deep ocean</strain>
    </source>
</reference>
<dbReference type="KEGG" id="vg:80517837"/>
<accession>A0A6N1NJ73</accession>
<reference evidence="2" key="2">
    <citation type="journal article" date="2018" name="Nat. Commun.">
        <title>Tailed giant Tupanvirus possesses the most complete translational apparatus of the known virosphere.</title>
        <authorList>
            <person name="Abrahao J."/>
            <person name="Silva L."/>
            <person name="Silva L.S."/>
            <person name="Khalil J.Y.B."/>
            <person name="Rodrigues R."/>
            <person name="Arantes T."/>
            <person name="Assis F."/>
            <person name="Boratto P."/>
            <person name="Andrade M."/>
            <person name="Kroon E.G."/>
            <person name="Ribeiro B."/>
            <person name="Bergier I."/>
            <person name="Seligmann H."/>
            <person name="Ghigo E."/>
            <person name="Colson P."/>
            <person name="Levasseur A."/>
            <person name="Kroemer G."/>
            <person name="Raoult D."/>
            <person name="La Scola B."/>
        </authorList>
    </citation>
    <scope>NUCLEOTIDE SEQUENCE [LARGE SCALE GENOMIC DNA]</scope>
    <source>
        <strain evidence="2">Deep ocean</strain>
    </source>
</reference>
<evidence type="ECO:0000256" key="1">
    <source>
        <dbReference type="SAM" id="Phobius"/>
    </source>
</evidence>
<dbReference type="RefSeq" id="YP_010781146.1">
    <property type="nucleotide sequence ID" value="NC_075038.1"/>
</dbReference>
<dbReference type="EMBL" id="MF405918">
    <property type="protein sequence ID" value="QKU34510.1"/>
    <property type="molecule type" value="Genomic_DNA"/>
</dbReference>
<dbReference type="GeneID" id="80517837"/>
<sequence>MTRTNKFTDGGDIFPELSGHRKWDEFFPLMFSSKTKTNVLFCVYVRFYDNKSINSLIVEKFPTSKEELKLCLVMRFVIPLINESVILILLYLL</sequence>
<protein>
    <submittedName>
        <fullName evidence="2">Putative ORFan</fullName>
    </submittedName>
</protein>
<evidence type="ECO:0000313" key="2">
    <source>
        <dbReference type="EMBL" id="QKU34510.1"/>
    </source>
</evidence>
<keyword evidence="1" id="KW-1133">Transmembrane helix</keyword>
<proteinExistence type="predicted"/>
<feature type="transmembrane region" description="Helical" evidence="1">
    <location>
        <begin position="70"/>
        <end position="92"/>
    </location>
</feature>
<keyword evidence="1" id="KW-0472">Membrane</keyword>